<feature type="compositionally biased region" description="Polar residues" evidence="10">
    <location>
        <begin position="237"/>
        <end position="246"/>
    </location>
</feature>
<accession>A0A834R4Q7</accession>
<sequence>MFFFLCLLVREVMSTPQRSTFDEGFEDNFDYGDEDSFVILDYPQNPNDSETIRSNRWSLATSIDEDFDFMDDLIIFNDPVLMKKSHQYSIEEKYFIQNQPYNQNAYEIFAATDIVEVKDHKSASFFPNNFFNEVDHSPSELRKGIKEDIDSSYNRFCENFEASKFHYNNDSHHDIRDHPSRHDHQEPIFHSTNDSCFQANNNTDDEGKPPSTIIQQECYDVIKSNDNILDPNEFDESNSQRSSSQGIKRKFSSDSTEPILDCEADSRNDSNSDQTSQSKSLKLAGDVDDCENIVAEKQISLKTTTNSRSSYPIFIQSGSSQADWENDPINSLEFKHPVALMESSTSILDHSLPSNSTSIDLGQTRQSNERSKLLETYDDDEGDGQASHATSRDILVKTESPSSSSPLSLAVSQAEASISQSSIECSNLQRSPNKLEDQGVDSGDVNEQISISKTEPIAPQITIKIDQRPINNQQPKPFLSSTPSKSQFHAYNYINGFNCNPNSSFPSGHLPNNKNILNQHSIQSSNFAAHEFNQYNQHFLPDINQSHHSINSRYNPFSHSTFGSSNHSSVLSPSNNEISQSLFQQNNLSVESGFWNQSPSPVGKIPHNKLDRNFVGSQFNSIFNHSSIDMNTSSMMSNTQSLFNNTDTISAQNSTSHASNLANSFADDEARECVNCGKRAVSTPLWRRDGTGHYLCNACGLYHKSNGNNRPLIRNSRKLASTNRRVGLKCSNCNTTNTSLWRRNNNGDPVCNACGLYYKLHGVPRPLTMKKDQIQTRKRKPKSPATIPSASSSIGLSNLIGANNSSGNMQLYSNPPRGTNPMFRSNSQLNLNHQQQQPFFNISTSNLPSYFYSPHHNGNAHPTSFQSQQYLPQQQPGNPNMMFRNANNLLHYVTTANNNQQQQHNRHQDLVDNVTDSFEEIDFTTMPNNPIRKIDEDSPNSFKSSSSKSLTPIVSVASQPLSPSSMTSTLSKTTKSSSTIVIESDPNSF</sequence>
<dbReference type="InterPro" id="IPR013088">
    <property type="entry name" value="Znf_NHR/GATA"/>
</dbReference>
<reference evidence="12" key="2">
    <citation type="submission" date="2020-01" db="EMBL/GenBank/DDBJ databases">
        <authorList>
            <person name="Korhonen P.K.K."/>
            <person name="Guangxu M.G."/>
            <person name="Wang T.W."/>
            <person name="Stroehlein A.J.S."/>
            <person name="Young N.D."/>
            <person name="Ang C.-S.A."/>
            <person name="Fernando D.W.F."/>
            <person name="Lu H.L."/>
            <person name="Taylor S.T."/>
            <person name="Ehtesham M.E.M."/>
            <person name="Najaraj S.H.N."/>
            <person name="Harsha G.H.G."/>
            <person name="Madugundu A.M."/>
            <person name="Renuse S.R."/>
            <person name="Holt D.H."/>
            <person name="Pandey A.P."/>
            <person name="Papenfuss A.P."/>
            <person name="Gasser R.B.G."/>
            <person name="Fischer K.F."/>
        </authorList>
    </citation>
    <scope>NUCLEOTIDE SEQUENCE</scope>
    <source>
        <strain evidence="12">SSS_KF_BRIS2020</strain>
    </source>
</reference>
<evidence type="ECO:0000256" key="1">
    <source>
        <dbReference type="ARBA" id="ARBA00004123"/>
    </source>
</evidence>
<keyword evidence="4" id="KW-0862">Zinc</keyword>
<comment type="subcellular location">
    <subcellularLocation>
        <location evidence="1">Nucleus</location>
    </subcellularLocation>
</comment>
<keyword evidence="8" id="KW-0539">Nucleus</keyword>
<feature type="compositionally biased region" description="Polar residues" evidence="10">
    <location>
        <begin position="800"/>
        <end position="817"/>
    </location>
</feature>
<proteinExistence type="predicted"/>
<feature type="compositionally biased region" description="Low complexity" evidence="10">
    <location>
        <begin position="958"/>
        <end position="979"/>
    </location>
</feature>
<feature type="region of interest" description="Disordered" evidence="10">
    <location>
        <begin position="928"/>
        <end position="989"/>
    </location>
</feature>
<dbReference type="SUPFAM" id="SSF57716">
    <property type="entry name" value="Glucocorticoid receptor-like (DNA-binding domain)"/>
    <property type="match status" value="2"/>
</dbReference>
<dbReference type="GO" id="GO:0045944">
    <property type="term" value="P:positive regulation of transcription by RNA polymerase II"/>
    <property type="evidence" value="ECO:0007669"/>
    <property type="project" value="TreeGrafter"/>
</dbReference>
<dbReference type="GO" id="GO:0008270">
    <property type="term" value="F:zinc ion binding"/>
    <property type="evidence" value="ECO:0007669"/>
    <property type="project" value="UniProtKB-KW"/>
</dbReference>
<dbReference type="PANTHER" id="PTHR10071:SF281">
    <property type="entry name" value="BOX A-BINDING FACTOR-RELATED"/>
    <property type="match status" value="1"/>
</dbReference>
<name>A0A834R4Q7_SARSC</name>
<keyword evidence="7" id="KW-0804">Transcription</keyword>
<keyword evidence="6" id="KW-0238">DNA-binding</keyword>
<feature type="compositionally biased region" description="Low complexity" evidence="10">
    <location>
        <begin position="400"/>
        <end position="411"/>
    </location>
</feature>
<dbReference type="GO" id="GO:0000978">
    <property type="term" value="F:RNA polymerase II cis-regulatory region sequence-specific DNA binding"/>
    <property type="evidence" value="ECO:0007669"/>
    <property type="project" value="TreeGrafter"/>
</dbReference>
<dbReference type="PROSITE" id="PS50114">
    <property type="entry name" value="GATA_ZN_FINGER_2"/>
    <property type="match status" value="2"/>
</dbReference>
<dbReference type="GO" id="GO:0000122">
    <property type="term" value="P:negative regulation of transcription by RNA polymerase II"/>
    <property type="evidence" value="ECO:0007669"/>
    <property type="project" value="TreeGrafter"/>
</dbReference>
<feature type="domain" description="GATA-type" evidence="11">
    <location>
        <begin position="667"/>
        <end position="724"/>
    </location>
</feature>
<dbReference type="InterPro" id="IPR000679">
    <property type="entry name" value="Znf_GATA"/>
</dbReference>
<evidence type="ECO:0000259" key="11">
    <source>
        <dbReference type="PROSITE" id="PS50114"/>
    </source>
</evidence>
<feature type="domain" description="GATA-type" evidence="11">
    <location>
        <begin position="724"/>
        <end position="777"/>
    </location>
</feature>
<evidence type="ECO:0000256" key="9">
    <source>
        <dbReference type="PROSITE-ProRule" id="PRU00094"/>
    </source>
</evidence>
<feature type="compositionally biased region" description="Low complexity" evidence="10">
    <location>
        <begin position="783"/>
        <end position="794"/>
    </location>
</feature>
<evidence type="ECO:0000256" key="8">
    <source>
        <dbReference type="ARBA" id="ARBA00023242"/>
    </source>
</evidence>
<evidence type="ECO:0000256" key="5">
    <source>
        <dbReference type="ARBA" id="ARBA00023015"/>
    </source>
</evidence>
<dbReference type="Pfam" id="PF00320">
    <property type="entry name" value="GATA"/>
    <property type="match status" value="2"/>
</dbReference>
<organism evidence="12">
    <name type="scientific">Sarcoptes scabiei</name>
    <name type="common">Itch mite</name>
    <name type="synonym">Acarus scabiei</name>
    <dbReference type="NCBI Taxonomy" id="52283"/>
    <lineage>
        <taxon>Eukaryota</taxon>
        <taxon>Metazoa</taxon>
        <taxon>Ecdysozoa</taxon>
        <taxon>Arthropoda</taxon>
        <taxon>Chelicerata</taxon>
        <taxon>Arachnida</taxon>
        <taxon>Acari</taxon>
        <taxon>Acariformes</taxon>
        <taxon>Sarcoptiformes</taxon>
        <taxon>Astigmata</taxon>
        <taxon>Psoroptidia</taxon>
        <taxon>Sarcoptoidea</taxon>
        <taxon>Sarcoptidae</taxon>
        <taxon>Sarcoptinae</taxon>
        <taxon>Sarcoptes</taxon>
    </lineage>
</organism>
<dbReference type="GO" id="GO:0005634">
    <property type="term" value="C:nucleus"/>
    <property type="evidence" value="ECO:0007669"/>
    <property type="project" value="UniProtKB-SubCell"/>
</dbReference>
<dbReference type="Proteomes" id="UP000070412">
    <property type="component" value="Unassembled WGS sequence"/>
</dbReference>
<feature type="region of interest" description="Disordered" evidence="10">
    <location>
        <begin position="168"/>
        <end position="211"/>
    </location>
</feature>
<feature type="region of interest" description="Disordered" evidence="10">
    <location>
        <begin position="423"/>
        <end position="443"/>
    </location>
</feature>
<evidence type="ECO:0000256" key="3">
    <source>
        <dbReference type="ARBA" id="ARBA00022771"/>
    </source>
</evidence>
<dbReference type="PRINTS" id="PR00619">
    <property type="entry name" value="GATAZNFINGER"/>
</dbReference>
<dbReference type="GO" id="GO:0045165">
    <property type="term" value="P:cell fate commitment"/>
    <property type="evidence" value="ECO:0007669"/>
    <property type="project" value="TreeGrafter"/>
</dbReference>
<evidence type="ECO:0000313" key="12">
    <source>
        <dbReference type="EMBL" id="KAF7489665.1"/>
    </source>
</evidence>
<feature type="compositionally biased region" description="Basic and acidic residues" evidence="10">
    <location>
        <begin position="168"/>
        <end position="187"/>
    </location>
</feature>
<dbReference type="Gene3D" id="3.30.50.10">
    <property type="entry name" value="Erythroid Transcription Factor GATA-1, subunit A"/>
    <property type="match status" value="2"/>
</dbReference>
<evidence type="ECO:0000256" key="7">
    <source>
        <dbReference type="ARBA" id="ARBA00023163"/>
    </source>
</evidence>
<dbReference type="CDD" id="cd00202">
    <property type="entry name" value="ZnF_GATA"/>
    <property type="match status" value="2"/>
</dbReference>
<evidence type="ECO:0000256" key="2">
    <source>
        <dbReference type="ARBA" id="ARBA00022723"/>
    </source>
</evidence>
<dbReference type="EnsemblMetazoa" id="SSS_5319s_mrna">
    <property type="protein sequence ID" value="KAF7489665.1"/>
    <property type="gene ID" value="SSS_5319"/>
</dbReference>
<keyword evidence="14" id="KW-1185">Reference proteome</keyword>
<dbReference type="FunFam" id="3.30.50.10:FF:000032">
    <property type="entry name" value="Transcription factor GATA-3"/>
    <property type="match status" value="1"/>
</dbReference>
<gene>
    <name evidence="12" type="ORF">SSS_5319</name>
</gene>
<reference evidence="14" key="1">
    <citation type="journal article" date="2020" name="PLoS Negl. Trop. Dis.">
        <title>High-quality nuclear genome for Sarcoptes scabiei-A critical resource for a neglected parasite.</title>
        <authorList>
            <person name="Korhonen P.K."/>
            <person name="Gasser R.B."/>
            <person name="Ma G."/>
            <person name="Wang T."/>
            <person name="Stroehlein A.J."/>
            <person name="Young N.D."/>
            <person name="Ang C.S."/>
            <person name="Fernando D.D."/>
            <person name="Lu H.C."/>
            <person name="Taylor S."/>
            <person name="Reynolds S.L."/>
            <person name="Mofiz E."/>
            <person name="Najaraj S.H."/>
            <person name="Gowda H."/>
            <person name="Madugundu A."/>
            <person name="Renuse S."/>
            <person name="Holt D."/>
            <person name="Pandey A."/>
            <person name="Papenfuss A.T."/>
            <person name="Fischer K."/>
        </authorList>
    </citation>
    <scope>NUCLEOTIDE SEQUENCE [LARGE SCALE GENOMIC DNA]</scope>
</reference>
<feature type="compositionally biased region" description="Polar residues" evidence="10">
    <location>
        <begin position="348"/>
        <end position="366"/>
    </location>
</feature>
<dbReference type="SMART" id="SM00401">
    <property type="entry name" value="ZnF_GATA"/>
    <property type="match status" value="2"/>
</dbReference>
<keyword evidence="5" id="KW-0805">Transcription regulation</keyword>
<dbReference type="EMBL" id="WVUK01000064">
    <property type="protein sequence ID" value="KAF7489665.1"/>
    <property type="molecule type" value="Genomic_DNA"/>
</dbReference>
<dbReference type="GO" id="GO:0000981">
    <property type="term" value="F:DNA-binding transcription factor activity, RNA polymerase II-specific"/>
    <property type="evidence" value="ECO:0007669"/>
    <property type="project" value="TreeGrafter"/>
</dbReference>
<dbReference type="InterPro" id="IPR039355">
    <property type="entry name" value="Transcription_factor_GATA"/>
</dbReference>
<dbReference type="PANTHER" id="PTHR10071">
    <property type="entry name" value="TRANSCRIPTION FACTOR GATA FAMILY MEMBER"/>
    <property type="match status" value="1"/>
</dbReference>
<feature type="region of interest" description="Disordered" evidence="10">
    <location>
        <begin position="768"/>
        <end position="826"/>
    </location>
</feature>
<evidence type="ECO:0000256" key="10">
    <source>
        <dbReference type="SAM" id="MobiDB-lite"/>
    </source>
</evidence>
<feature type="compositionally biased region" description="Low complexity" evidence="10">
    <location>
        <begin position="866"/>
        <end position="875"/>
    </location>
</feature>
<feature type="region of interest" description="Disordered" evidence="10">
    <location>
        <begin position="348"/>
        <end position="411"/>
    </location>
</feature>
<feature type="region of interest" description="Disordered" evidence="10">
    <location>
        <begin position="856"/>
        <end position="877"/>
    </location>
</feature>
<reference evidence="13" key="3">
    <citation type="submission" date="2022-06" db="UniProtKB">
        <authorList>
            <consortium name="EnsemblMetazoa"/>
        </authorList>
    </citation>
    <scope>IDENTIFICATION</scope>
</reference>
<evidence type="ECO:0000256" key="4">
    <source>
        <dbReference type="ARBA" id="ARBA00022833"/>
    </source>
</evidence>
<feature type="region of interest" description="Disordered" evidence="10">
    <location>
        <begin position="229"/>
        <end position="283"/>
    </location>
</feature>
<protein>
    <submittedName>
        <fullName evidence="12">Transcription factor GATA-5</fullName>
    </submittedName>
</protein>
<feature type="compositionally biased region" description="Polar residues" evidence="10">
    <location>
        <begin position="271"/>
        <end position="280"/>
    </location>
</feature>
<dbReference type="PROSITE" id="PS00344">
    <property type="entry name" value="GATA_ZN_FINGER_1"/>
    <property type="match status" value="2"/>
</dbReference>
<evidence type="ECO:0000313" key="14">
    <source>
        <dbReference type="Proteomes" id="UP000070412"/>
    </source>
</evidence>
<dbReference type="AlphaFoldDB" id="A0A834R4Q7"/>
<evidence type="ECO:0000256" key="6">
    <source>
        <dbReference type="ARBA" id="ARBA00023125"/>
    </source>
</evidence>
<dbReference type="OrthoDB" id="6489427at2759"/>
<feature type="compositionally biased region" description="Polar residues" evidence="10">
    <location>
        <begin position="190"/>
        <end position="202"/>
    </location>
</feature>
<keyword evidence="2" id="KW-0479">Metal-binding</keyword>
<keyword evidence="3 9" id="KW-0863">Zinc-finger</keyword>
<evidence type="ECO:0000313" key="13">
    <source>
        <dbReference type="EnsemblMetazoa" id="KAF7489665.1"/>
    </source>
</evidence>